<evidence type="ECO:0000259" key="2">
    <source>
        <dbReference type="Pfam" id="PF04435"/>
    </source>
</evidence>
<gene>
    <name evidence="3" type="primary">Cnig_chr_V.g21188</name>
    <name evidence="3" type="ORF">B9Z55_021188</name>
</gene>
<dbReference type="PANTHER" id="PTHR23362">
    <property type="entry name" value="L-PLASTIN-RELATED"/>
    <property type="match status" value="1"/>
</dbReference>
<keyword evidence="4" id="KW-1185">Reference proteome</keyword>
<feature type="region of interest" description="Disordered" evidence="1">
    <location>
        <begin position="145"/>
        <end position="170"/>
    </location>
</feature>
<protein>
    <recommendedName>
        <fullName evidence="2">SPK domain-containing protein</fullName>
    </recommendedName>
</protein>
<accession>A0A2G5TR18</accession>
<dbReference type="PANTHER" id="PTHR23362:SF0">
    <property type="entry name" value="CALPONIN-HOMOLOGY (CH) DOMAIN-CONTAINING PROTEIN-RELATED"/>
    <property type="match status" value="1"/>
</dbReference>
<organism evidence="3 4">
    <name type="scientific">Caenorhabditis nigoni</name>
    <dbReference type="NCBI Taxonomy" id="1611254"/>
    <lineage>
        <taxon>Eukaryota</taxon>
        <taxon>Metazoa</taxon>
        <taxon>Ecdysozoa</taxon>
        <taxon>Nematoda</taxon>
        <taxon>Chromadorea</taxon>
        <taxon>Rhabditida</taxon>
        <taxon>Rhabditina</taxon>
        <taxon>Rhabditomorpha</taxon>
        <taxon>Rhabditoidea</taxon>
        <taxon>Rhabditidae</taxon>
        <taxon>Peloderinae</taxon>
        <taxon>Caenorhabditis</taxon>
    </lineage>
</organism>
<dbReference type="EMBL" id="PDUG01000005">
    <property type="protein sequence ID" value="PIC29678.1"/>
    <property type="molecule type" value="Genomic_DNA"/>
</dbReference>
<name>A0A2G5TR18_9PELO</name>
<comment type="caution">
    <text evidence="3">The sequence shown here is derived from an EMBL/GenBank/DDBJ whole genome shotgun (WGS) entry which is preliminary data.</text>
</comment>
<dbReference type="Pfam" id="PF04435">
    <property type="entry name" value="SPK"/>
    <property type="match status" value="1"/>
</dbReference>
<feature type="domain" description="SPK" evidence="2">
    <location>
        <begin position="9"/>
        <end position="117"/>
    </location>
</feature>
<evidence type="ECO:0000313" key="4">
    <source>
        <dbReference type="Proteomes" id="UP000230233"/>
    </source>
</evidence>
<dbReference type="AlphaFoldDB" id="A0A2G5TR18"/>
<proteinExistence type="predicted"/>
<dbReference type="InterPro" id="IPR006570">
    <property type="entry name" value="SPK_dom"/>
</dbReference>
<evidence type="ECO:0000256" key="1">
    <source>
        <dbReference type="SAM" id="MobiDB-lite"/>
    </source>
</evidence>
<reference evidence="4" key="1">
    <citation type="submission" date="2017-10" db="EMBL/GenBank/DDBJ databases">
        <title>Rapid genome shrinkage in a self-fertile nematode reveals novel sperm competition proteins.</title>
        <authorList>
            <person name="Yin D."/>
            <person name="Schwarz E.M."/>
            <person name="Thomas C.G."/>
            <person name="Felde R.L."/>
            <person name="Korf I.F."/>
            <person name="Cutter A.D."/>
            <person name="Schartner C.M."/>
            <person name="Ralston E.J."/>
            <person name="Meyer B.J."/>
            <person name="Haag E.S."/>
        </authorList>
    </citation>
    <scope>NUCLEOTIDE SEQUENCE [LARGE SCALE GENOMIC DNA]</scope>
    <source>
        <strain evidence="4">JU1422</strain>
    </source>
</reference>
<dbReference type="Proteomes" id="UP000230233">
    <property type="component" value="Chromosome V"/>
</dbReference>
<evidence type="ECO:0000313" key="3">
    <source>
        <dbReference type="EMBL" id="PIC29678.1"/>
    </source>
</evidence>
<dbReference type="InterPro" id="IPR053315">
    <property type="entry name" value="Peptidase_C14A"/>
</dbReference>
<sequence>MTVDVSDVIRFISDRIGDYEKPESLQAWVEKAMKKLPSCRYALLGRKSESLSRQLGKELNQIEKLEGFSLMEKLQLVFIFSRPVSDEFVQMLKDANFEISQDEEKRINRFSTEDGSVVRFSGHIHHQKCFEGVFYPVGRKRRAPEVQGLKEEAGASGNQGIKRKSRSYQQEDVREEAFNGPIDYDELDKQEWVNPGFPKRVKMEYEVPATQTKISVISLVAHIETIATYFDLESLQNKASLAIEKMQNSGENKTLSVAKLNSLIDALLICIEENRIRRNDTSIPLKSILKHLQLYLIRPLGSEEALESITQKIQEIGGNNDEVPPTLIGELLNFLLISIGFCAQLD</sequence>